<keyword evidence="7 15" id="KW-0223">Dioxygenase</keyword>
<proteinExistence type="inferred from homology"/>
<feature type="binding site" evidence="12">
    <location>
        <position position="399"/>
    </location>
    <ligand>
        <name>Fe cation</name>
        <dbReference type="ChEBI" id="CHEBI:24875"/>
    </ligand>
</feature>
<keyword evidence="8" id="KW-0560">Oxidoreductase</keyword>
<dbReference type="PANTHER" id="PTHR11056">
    <property type="entry name" value="HOMOGENTISATE 1,2-DIOXYGENASE"/>
    <property type="match status" value="1"/>
</dbReference>
<dbReference type="InterPro" id="IPR005708">
    <property type="entry name" value="Homogentis_dOase"/>
</dbReference>
<organism evidence="15 16">
    <name type="scientific">Yarrowia lipolytica</name>
    <name type="common">Candida lipolytica</name>
    <dbReference type="NCBI Taxonomy" id="4952"/>
    <lineage>
        <taxon>Eukaryota</taxon>
        <taxon>Fungi</taxon>
        <taxon>Dikarya</taxon>
        <taxon>Ascomycota</taxon>
        <taxon>Saccharomycotina</taxon>
        <taxon>Dipodascomycetes</taxon>
        <taxon>Dipodascales</taxon>
        <taxon>Dipodascales incertae sedis</taxon>
        <taxon>Yarrowia</taxon>
    </lineage>
</organism>
<evidence type="ECO:0000256" key="5">
    <source>
        <dbReference type="ARBA" id="ARBA00022723"/>
    </source>
</evidence>
<evidence type="ECO:0000256" key="1">
    <source>
        <dbReference type="ARBA" id="ARBA00001962"/>
    </source>
</evidence>
<comment type="similarity">
    <text evidence="3">Belongs to the homogentisate dioxygenase family.</text>
</comment>
<feature type="active site" description="Proton acceptor" evidence="11">
    <location>
        <position position="319"/>
    </location>
</feature>
<keyword evidence="5 12" id="KW-0479">Metal-binding</keyword>
<feature type="binding site" evidence="12">
    <location>
        <position position="368"/>
    </location>
    <ligand>
        <name>Fe cation</name>
        <dbReference type="ChEBI" id="CHEBI:24875"/>
    </ligand>
</feature>
<feature type="binding site" evidence="12">
    <location>
        <position position="377"/>
    </location>
    <ligand>
        <name>homogentisate</name>
        <dbReference type="ChEBI" id="CHEBI:16169"/>
    </ligand>
</feature>
<dbReference type="CDD" id="cd07000">
    <property type="entry name" value="cupin_HGO_N"/>
    <property type="match status" value="1"/>
</dbReference>
<dbReference type="Pfam" id="PF20510">
    <property type="entry name" value="HgmA_N"/>
    <property type="match status" value="1"/>
</dbReference>
<evidence type="ECO:0000259" key="14">
    <source>
        <dbReference type="Pfam" id="PF20510"/>
    </source>
</evidence>
<dbReference type="GO" id="GO:0006559">
    <property type="term" value="P:L-phenylalanine catabolic process"/>
    <property type="evidence" value="ECO:0007669"/>
    <property type="project" value="UniProtKB-UniPathway"/>
</dbReference>
<evidence type="ECO:0000256" key="2">
    <source>
        <dbReference type="ARBA" id="ARBA00004704"/>
    </source>
</evidence>
<keyword evidence="9 12" id="KW-0408">Iron</keyword>
<dbReference type="UniPathway" id="UPA00139">
    <property type="reaction ID" value="UER00339"/>
</dbReference>
<dbReference type="AlphaFoldDB" id="A0A371C8U9"/>
<dbReference type="Proteomes" id="UP000256601">
    <property type="component" value="Unassembled WGS sequence"/>
</dbReference>
<evidence type="ECO:0000256" key="8">
    <source>
        <dbReference type="ARBA" id="ARBA00023002"/>
    </source>
</evidence>
<comment type="pathway">
    <text evidence="2">Amino-acid degradation; L-phenylalanine degradation; acetoacetate and fumarate from L-phenylalanine: step 4/6.</text>
</comment>
<feature type="binding site" evidence="12">
    <location>
        <position position="399"/>
    </location>
    <ligand>
        <name>homogentisate</name>
        <dbReference type="ChEBI" id="CHEBI:16169"/>
    </ligand>
</feature>
<evidence type="ECO:0000256" key="4">
    <source>
        <dbReference type="ARBA" id="ARBA00013127"/>
    </source>
</evidence>
<reference evidence="15 16" key="1">
    <citation type="submission" date="2018-07" db="EMBL/GenBank/DDBJ databases">
        <title>Draft Genome Assemblies for Five Robust Yarrowia lipolytica Strains Exhibiting High Lipid Production and Pentose Sugar Utilization and Sugar Alcohol Secretion from Undetoxified Lignocellulosic Biomass Hydrolysates.</title>
        <authorList>
            <consortium name="DOE Joint Genome Institute"/>
            <person name="Walker C."/>
            <person name="Ryu S."/>
            <person name="Na H."/>
            <person name="Zane M."/>
            <person name="LaButti K."/>
            <person name="Lipzen A."/>
            <person name="Haridas S."/>
            <person name="Barry K."/>
            <person name="Grigoriev I.V."/>
            <person name="Quarterman J."/>
            <person name="Slininger P."/>
            <person name="Dien B."/>
            <person name="Trinh C.T."/>
        </authorList>
    </citation>
    <scope>NUCLEOTIDE SEQUENCE [LARGE SCALE GENOMIC DNA]</scope>
    <source>
        <strain evidence="15 16">YB392</strain>
    </source>
</reference>
<dbReference type="InterPro" id="IPR011051">
    <property type="entry name" value="RmlC_Cupin_sf"/>
</dbReference>
<dbReference type="PANTHER" id="PTHR11056:SF0">
    <property type="entry name" value="HOMOGENTISATE 1,2-DIOXYGENASE"/>
    <property type="match status" value="1"/>
</dbReference>
<protein>
    <recommendedName>
        <fullName evidence="4">homogentisate 1,2-dioxygenase</fullName>
        <ecNumber evidence="4">1.13.11.5</ecNumber>
    </recommendedName>
</protein>
<feature type="domain" description="Homogentisate 1,2-dioxygenase N-terminal" evidence="14">
    <location>
        <begin position="13"/>
        <end position="306"/>
    </location>
</feature>
<dbReference type="InterPro" id="IPR046452">
    <property type="entry name" value="HgmA_N"/>
</dbReference>
<evidence type="ECO:0000256" key="11">
    <source>
        <dbReference type="PIRSR" id="PIRSR605708-1"/>
    </source>
</evidence>
<feature type="binding site" evidence="12">
    <location>
        <position position="362"/>
    </location>
    <ligand>
        <name>Fe cation</name>
        <dbReference type="ChEBI" id="CHEBI:24875"/>
    </ligand>
</feature>
<evidence type="ECO:0000256" key="9">
    <source>
        <dbReference type="ARBA" id="ARBA00023004"/>
    </source>
</evidence>
<dbReference type="SUPFAM" id="SSF51182">
    <property type="entry name" value="RmlC-like cupins"/>
    <property type="match status" value="1"/>
</dbReference>
<evidence type="ECO:0000256" key="12">
    <source>
        <dbReference type="PIRSR" id="PIRSR605708-2"/>
    </source>
</evidence>
<dbReference type="GO" id="GO:0005737">
    <property type="term" value="C:cytoplasm"/>
    <property type="evidence" value="ECO:0007669"/>
    <property type="project" value="TreeGrafter"/>
</dbReference>
<dbReference type="GO" id="GO:0006572">
    <property type="term" value="P:L-tyrosine catabolic process"/>
    <property type="evidence" value="ECO:0007669"/>
    <property type="project" value="UniProtKB-KW"/>
</dbReference>
<evidence type="ECO:0000256" key="6">
    <source>
        <dbReference type="ARBA" id="ARBA00022878"/>
    </source>
</evidence>
<evidence type="ECO:0000256" key="10">
    <source>
        <dbReference type="ARBA" id="ARBA00023232"/>
    </source>
</evidence>
<keyword evidence="6" id="KW-0828">Tyrosine catabolism</keyword>
<dbReference type="GO" id="GO:0046872">
    <property type="term" value="F:metal ion binding"/>
    <property type="evidence" value="ECO:0007669"/>
    <property type="project" value="UniProtKB-KW"/>
</dbReference>
<evidence type="ECO:0000259" key="13">
    <source>
        <dbReference type="Pfam" id="PF04209"/>
    </source>
</evidence>
<dbReference type="NCBIfam" id="TIGR01015">
    <property type="entry name" value="hmgA"/>
    <property type="match status" value="1"/>
</dbReference>
<name>A0A371C8U9_YARLL</name>
<evidence type="ECO:0000256" key="7">
    <source>
        <dbReference type="ARBA" id="ARBA00022964"/>
    </source>
</evidence>
<dbReference type="GO" id="GO:0004411">
    <property type="term" value="F:homogentisate 1,2-dioxygenase activity"/>
    <property type="evidence" value="ECO:0007669"/>
    <property type="project" value="UniProtKB-EC"/>
</dbReference>
<gene>
    <name evidence="15" type="ORF">B0I71DRAFT_130513</name>
</gene>
<dbReference type="Gene3D" id="2.60.120.10">
    <property type="entry name" value="Jelly Rolls"/>
    <property type="match status" value="1"/>
</dbReference>
<dbReference type="EC" id="1.13.11.5" evidence="4"/>
<dbReference type="InterPro" id="IPR014710">
    <property type="entry name" value="RmlC-like_jellyroll"/>
</dbReference>
<evidence type="ECO:0000256" key="3">
    <source>
        <dbReference type="ARBA" id="ARBA00007757"/>
    </source>
</evidence>
<accession>A0A371C8U9</accession>
<feature type="domain" description="Homogentisate 1,2-dioxygenase C-terminal" evidence="13">
    <location>
        <begin position="308"/>
        <end position="472"/>
    </location>
</feature>
<evidence type="ECO:0000313" key="16">
    <source>
        <dbReference type="Proteomes" id="UP000256601"/>
    </source>
</evidence>
<keyword evidence="10" id="KW-0585">Phenylalanine catabolism</keyword>
<evidence type="ECO:0000313" key="15">
    <source>
        <dbReference type="EMBL" id="RDW26709.1"/>
    </source>
</evidence>
<sequence length="482" mass="53806">MPQTTFDNADKYEYQSGFQSHHDTEAVKGALPVGQFSPQKTPFGLYPEKLSGTAFTAPRRNNFQAWVYRRKPSVVHRPFKKSTRLVHPYNELKDLDYLPNQMRWSPFDLQSVVANGLTGTDGTYCEREKTTFVQGIRALGGSGTPVQKHGMAIYIYAANAPMEKEVLYNGDGDFLIVPQCGELDIQTEFGFLHVRPNEICVIPRGIRFNVKQASGNPSELMRGYILEVFDGHFDIPDRGPIGANSLANERDFLAPKASYDTSEASMTDEWTMIFKFNHSFHECVQDHTPFDVVAWTGNYYPYKYDLGRYNTIGSVSYDHPDPSIFTVLTCQSSTPGTAIADFVIFPPRWLCADHTFRPPYFHRNCMSEFMGLISGDYDAKAGDGFAPGGASLHNVFAPHGPDADTYVGATEKLKPTPGLLPDGSDALKPAFVGQGSMAFMFESMFMMGVTKFAVETSHKLQERYNECWANLADPNQLPVTGK</sequence>
<dbReference type="FunFam" id="2.60.120.10:FF:000034">
    <property type="entry name" value="Homogentisate 1,2-dioxygenase"/>
    <property type="match status" value="1"/>
</dbReference>
<dbReference type="EMBL" id="KZ858975">
    <property type="protein sequence ID" value="RDW26709.1"/>
    <property type="molecule type" value="Genomic_DNA"/>
</dbReference>
<dbReference type="OrthoDB" id="1689029at2759"/>
<comment type="cofactor">
    <cofactor evidence="1 12">
        <name>Fe cation</name>
        <dbReference type="ChEBI" id="CHEBI:24875"/>
    </cofactor>
</comment>
<dbReference type="InterPro" id="IPR046451">
    <property type="entry name" value="HgmA_C"/>
</dbReference>
<dbReference type="Pfam" id="PF04209">
    <property type="entry name" value="HgmA_C"/>
    <property type="match status" value="1"/>
</dbReference>